<comment type="subcellular location">
    <subcellularLocation>
        <location evidence="1">Cell membrane</location>
        <topology evidence="1">Multi-pass membrane protein</topology>
    </subcellularLocation>
</comment>
<dbReference type="GO" id="GO:0005524">
    <property type="term" value="F:ATP binding"/>
    <property type="evidence" value="ECO:0007669"/>
    <property type="project" value="UniProtKB-KW"/>
</dbReference>
<dbReference type="PANTHER" id="PTHR24221">
    <property type="entry name" value="ATP-BINDING CASSETTE SUB-FAMILY B"/>
    <property type="match status" value="1"/>
</dbReference>
<name>A0A4R6U0A2_9BACI</name>
<dbReference type="SUPFAM" id="SSF90123">
    <property type="entry name" value="ABC transporter transmembrane region"/>
    <property type="match status" value="1"/>
</dbReference>
<dbReference type="GO" id="GO:0034040">
    <property type="term" value="F:ATPase-coupled lipid transmembrane transporter activity"/>
    <property type="evidence" value="ECO:0007669"/>
    <property type="project" value="TreeGrafter"/>
</dbReference>
<keyword evidence="11" id="KW-1185">Reference proteome</keyword>
<feature type="domain" description="ABC transmembrane type-1" evidence="9">
    <location>
        <begin position="144"/>
        <end position="321"/>
    </location>
</feature>
<dbReference type="InterPro" id="IPR003593">
    <property type="entry name" value="AAA+_ATPase"/>
</dbReference>
<dbReference type="PANTHER" id="PTHR24221:SF646">
    <property type="entry name" value="HAEMOLYSIN SECRETION ATP-BINDING PROTEIN"/>
    <property type="match status" value="1"/>
</dbReference>
<dbReference type="SUPFAM" id="SSF52540">
    <property type="entry name" value="P-loop containing nucleoside triphosphate hydrolases"/>
    <property type="match status" value="1"/>
</dbReference>
<evidence type="ECO:0000256" key="7">
    <source>
        <dbReference type="SAM" id="Phobius"/>
    </source>
</evidence>
<dbReference type="PROSITE" id="PS50929">
    <property type="entry name" value="ABC_TM1F"/>
    <property type="match status" value="1"/>
</dbReference>
<keyword evidence="3" id="KW-0547">Nucleotide-binding</keyword>
<dbReference type="Proteomes" id="UP000295632">
    <property type="component" value="Unassembled WGS sequence"/>
</dbReference>
<dbReference type="AlphaFoldDB" id="A0A4R6U0A2"/>
<dbReference type="GO" id="GO:0016887">
    <property type="term" value="F:ATP hydrolysis activity"/>
    <property type="evidence" value="ECO:0007669"/>
    <property type="project" value="InterPro"/>
</dbReference>
<keyword evidence="2 7" id="KW-0812">Transmembrane</keyword>
<dbReference type="SMART" id="SM00382">
    <property type="entry name" value="AAA"/>
    <property type="match status" value="1"/>
</dbReference>
<feature type="transmembrane region" description="Helical" evidence="7">
    <location>
        <begin position="29"/>
        <end position="51"/>
    </location>
</feature>
<dbReference type="InterPro" id="IPR017871">
    <property type="entry name" value="ABC_transporter-like_CS"/>
</dbReference>
<dbReference type="GO" id="GO:0140359">
    <property type="term" value="F:ABC-type transporter activity"/>
    <property type="evidence" value="ECO:0007669"/>
    <property type="project" value="InterPro"/>
</dbReference>
<dbReference type="Pfam" id="PF00005">
    <property type="entry name" value="ABC_tran"/>
    <property type="match status" value="1"/>
</dbReference>
<keyword evidence="4 10" id="KW-0067">ATP-binding</keyword>
<evidence type="ECO:0000313" key="10">
    <source>
        <dbReference type="EMBL" id="TDQ39718.1"/>
    </source>
</evidence>
<evidence type="ECO:0000256" key="2">
    <source>
        <dbReference type="ARBA" id="ARBA00022692"/>
    </source>
</evidence>
<evidence type="ECO:0000313" key="11">
    <source>
        <dbReference type="Proteomes" id="UP000295632"/>
    </source>
</evidence>
<keyword evidence="6 7" id="KW-0472">Membrane</keyword>
<reference evidence="10 11" key="1">
    <citation type="submission" date="2019-03" db="EMBL/GenBank/DDBJ databases">
        <title>Genomic Encyclopedia of Type Strains, Phase IV (KMG-IV): sequencing the most valuable type-strain genomes for metagenomic binning, comparative biology and taxonomic classification.</title>
        <authorList>
            <person name="Goeker M."/>
        </authorList>
    </citation>
    <scope>NUCLEOTIDE SEQUENCE [LARGE SCALE GENOMIC DNA]</scope>
    <source>
        <strain evidence="10 11">DSM 28697</strain>
    </source>
</reference>
<dbReference type="InterPro" id="IPR011527">
    <property type="entry name" value="ABC1_TM_dom"/>
</dbReference>
<dbReference type="PROSITE" id="PS00211">
    <property type="entry name" value="ABC_TRANSPORTER_1"/>
    <property type="match status" value="1"/>
</dbReference>
<feature type="transmembrane region" description="Helical" evidence="7">
    <location>
        <begin position="63"/>
        <end position="82"/>
    </location>
</feature>
<gene>
    <name evidence="10" type="ORF">EV213_10785</name>
</gene>
<evidence type="ECO:0000256" key="6">
    <source>
        <dbReference type="ARBA" id="ARBA00023136"/>
    </source>
</evidence>
<dbReference type="GO" id="GO:0005886">
    <property type="term" value="C:plasma membrane"/>
    <property type="evidence" value="ECO:0007669"/>
    <property type="project" value="UniProtKB-SubCell"/>
</dbReference>
<dbReference type="InterPro" id="IPR036640">
    <property type="entry name" value="ABC1_TM_sf"/>
</dbReference>
<comment type="caution">
    <text evidence="10">The sequence shown here is derived from an EMBL/GenBank/DDBJ whole genome shotgun (WGS) entry which is preliminary data.</text>
</comment>
<keyword evidence="5 7" id="KW-1133">Transmembrane helix</keyword>
<evidence type="ECO:0000259" key="8">
    <source>
        <dbReference type="PROSITE" id="PS50893"/>
    </source>
</evidence>
<feature type="transmembrane region" description="Helical" evidence="7">
    <location>
        <begin position="148"/>
        <end position="169"/>
    </location>
</feature>
<feature type="transmembrane region" description="Helical" evidence="7">
    <location>
        <begin position="292"/>
        <end position="309"/>
    </location>
</feature>
<organism evidence="10 11">
    <name type="scientific">Aureibacillus halotolerans</name>
    <dbReference type="NCBI Taxonomy" id="1508390"/>
    <lineage>
        <taxon>Bacteria</taxon>
        <taxon>Bacillati</taxon>
        <taxon>Bacillota</taxon>
        <taxon>Bacilli</taxon>
        <taxon>Bacillales</taxon>
        <taxon>Bacillaceae</taxon>
        <taxon>Aureibacillus</taxon>
    </lineage>
</organism>
<proteinExistence type="predicted"/>
<dbReference type="PROSITE" id="PS50893">
    <property type="entry name" value="ABC_TRANSPORTER_2"/>
    <property type="match status" value="1"/>
</dbReference>
<feature type="transmembrane region" description="Helical" evidence="7">
    <location>
        <begin position="175"/>
        <end position="194"/>
    </location>
</feature>
<sequence length="610" mass="69967">MSKRKEKTSHGFLNNMNFMFREQWNFEKTAFLFALVFILFDLTVSFIVIWLPKVVLDSINQSISPAAFITTIGTITIGLMFLKYWSHYSEQGVLKSAVNILNMHFYIKKDWKILDMDYSLSSSAQGKIKIERGHNATSRNIYVNMASFYPNSAYLLKAIIGFISFSAIILVLNPIIILILIISYLASAYVSFLVQRMEHSFKDVRAEIDSKLYYLLEEINHHAFAKDIRAYNMKSWINDTTHLFMDEKYRLENHIQTKHFMQGLFDVFLFMIRNGGGYVFLIWQMLTSDMTIGDFIFYFGAITGFSEWLKQIVMRFKNLTNANFSVDDYRYLMDTKDASKRTKGATLPAYDQPAELVLENVCFSYEESDRVFINQLNLKVYAGEKLAIVGANGAGKTTLIKLICGLLHPVSGRILLNGTDSKEFNRDDYYSLIAAVFQNVSLLPMSIAENITFCKESEFDTERLLDVIQKAELSENINELKDGYHTNLLPSITGNGVNLSGGEIQKLMLARALYKDAPLLILDEPTAALDPIAEDLMYRRYDKLTKNKTSLFISHRLSSTRFCDRIIFLEDGQICETGSHDELMALGGKYKEVFDIQSHYYKENSGVKLR</sequence>
<evidence type="ECO:0000259" key="9">
    <source>
        <dbReference type="PROSITE" id="PS50929"/>
    </source>
</evidence>
<dbReference type="InterPro" id="IPR039421">
    <property type="entry name" value="Type_1_exporter"/>
</dbReference>
<dbReference type="InterPro" id="IPR027417">
    <property type="entry name" value="P-loop_NTPase"/>
</dbReference>
<dbReference type="Gene3D" id="1.20.1560.10">
    <property type="entry name" value="ABC transporter type 1, transmembrane domain"/>
    <property type="match status" value="1"/>
</dbReference>
<dbReference type="Gene3D" id="3.40.50.300">
    <property type="entry name" value="P-loop containing nucleotide triphosphate hydrolases"/>
    <property type="match status" value="1"/>
</dbReference>
<protein>
    <submittedName>
        <fullName evidence="10">ATP-binding cassette subfamily B protein/ATP-binding cassette subfamily C protein</fullName>
    </submittedName>
</protein>
<evidence type="ECO:0000256" key="3">
    <source>
        <dbReference type="ARBA" id="ARBA00022741"/>
    </source>
</evidence>
<feature type="transmembrane region" description="Helical" evidence="7">
    <location>
        <begin position="264"/>
        <end position="286"/>
    </location>
</feature>
<dbReference type="OrthoDB" id="9806127at2"/>
<evidence type="ECO:0000256" key="5">
    <source>
        <dbReference type="ARBA" id="ARBA00022989"/>
    </source>
</evidence>
<accession>A0A4R6U0A2</accession>
<dbReference type="EMBL" id="SNYJ01000007">
    <property type="protein sequence ID" value="TDQ39718.1"/>
    <property type="molecule type" value="Genomic_DNA"/>
</dbReference>
<dbReference type="InterPro" id="IPR003439">
    <property type="entry name" value="ABC_transporter-like_ATP-bd"/>
</dbReference>
<feature type="domain" description="ABC transporter" evidence="8">
    <location>
        <begin position="356"/>
        <end position="596"/>
    </location>
</feature>
<evidence type="ECO:0000256" key="4">
    <source>
        <dbReference type="ARBA" id="ARBA00022840"/>
    </source>
</evidence>
<evidence type="ECO:0000256" key="1">
    <source>
        <dbReference type="ARBA" id="ARBA00004651"/>
    </source>
</evidence>